<protein>
    <submittedName>
        <fullName evidence="1">Uncharacterized protein</fullName>
    </submittedName>
</protein>
<evidence type="ECO:0000313" key="2">
    <source>
        <dbReference type="Proteomes" id="UP001396334"/>
    </source>
</evidence>
<accession>A0ABR2QTW3</accession>
<gene>
    <name evidence="1" type="ORF">V6N11_001915</name>
</gene>
<dbReference type="EMBL" id="JBBPBN010000031">
    <property type="protein sequence ID" value="KAK9004105.1"/>
    <property type="molecule type" value="Genomic_DNA"/>
</dbReference>
<organism evidence="1 2">
    <name type="scientific">Hibiscus sabdariffa</name>
    <name type="common">roselle</name>
    <dbReference type="NCBI Taxonomy" id="183260"/>
    <lineage>
        <taxon>Eukaryota</taxon>
        <taxon>Viridiplantae</taxon>
        <taxon>Streptophyta</taxon>
        <taxon>Embryophyta</taxon>
        <taxon>Tracheophyta</taxon>
        <taxon>Spermatophyta</taxon>
        <taxon>Magnoliopsida</taxon>
        <taxon>eudicotyledons</taxon>
        <taxon>Gunneridae</taxon>
        <taxon>Pentapetalae</taxon>
        <taxon>rosids</taxon>
        <taxon>malvids</taxon>
        <taxon>Malvales</taxon>
        <taxon>Malvaceae</taxon>
        <taxon>Malvoideae</taxon>
        <taxon>Hibiscus</taxon>
    </lineage>
</organism>
<keyword evidence="2" id="KW-1185">Reference proteome</keyword>
<dbReference type="Gene3D" id="1.25.40.20">
    <property type="entry name" value="Ankyrin repeat-containing domain"/>
    <property type="match status" value="1"/>
</dbReference>
<evidence type="ECO:0000313" key="1">
    <source>
        <dbReference type="EMBL" id="KAK9004105.1"/>
    </source>
</evidence>
<proteinExistence type="predicted"/>
<sequence length="566" mass="63718">MVEYKDPVISAFIRSDNKDAFVRRIRHEAQSVGGYDGYQSFMLSEIMYYGRVKCATALLHGETALKPDINAVNPKSGFTPLHHFSGKPELLDLFIRHGARMDIRCKGLLPLDCPIRNLNDIYEFDRGAFTRHSIYLPIVLMCGLHDLQSHLECLGLLFRASQEVEKEILRYVKDGKLVEIAALLTVAREEVTSPSLFKGLCDPGLNGSMSLRQLVLSEIVSLMASQMTLVSTSEEVRDELNLSFDLQCFREFWAAQMACMLISEGLAEYKDFQLRSDDGSNSTKTRSEFEEDYFSEIFEWNLYQGIPLESGTNKIYKQHDVDPMKESLESIRLVACKTDEIEAIGCNLARHGKLIELASLLMVAPKVLIESTSIASTDMRSNSIRRCIMSDLQALLDSEVRLTGRSKNHKLVEKCKDEKEIKLSTLLLLEVFERVGKSINHHLQSDTYNDGTRSRLEIAGEIQTLLEKAGFAMKPKDTDLNDIKCFSPTMDPSTLRTYQFSVAEHLFGMQRGSRSFHTVVLGNSKCRGPCTSTDLKHVIGIPNAAGKSTRWFLSLGVAITKVIKRV</sequence>
<dbReference type="Proteomes" id="UP001396334">
    <property type="component" value="Unassembled WGS sequence"/>
</dbReference>
<dbReference type="SUPFAM" id="SSF48403">
    <property type="entry name" value="Ankyrin repeat"/>
    <property type="match status" value="1"/>
</dbReference>
<name>A0ABR2QTW3_9ROSI</name>
<reference evidence="1 2" key="1">
    <citation type="journal article" date="2024" name="G3 (Bethesda)">
        <title>Genome assembly of Hibiscus sabdariffa L. provides insights into metabolisms of medicinal natural products.</title>
        <authorList>
            <person name="Kim T."/>
        </authorList>
    </citation>
    <scope>NUCLEOTIDE SEQUENCE [LARGE SCALE GENOMIC DNA]</scope>
    <source>
        <strain evidence="1">TK-2024</strain>
        <tissue evidence="1">Old leaves</tissue>
    </source>
</reference>
<dbReference type="InterPro" id="IPR036770">
    <property type="entry name" value="Ankyrin_rpt-contain_sf"/>
</dbReference>
<comment type="caution">
    <text evidence="1">The sequence shown here is derived from an EMBL/GenBank/DDBJ whole genome shotgun (WGS) entry which is preliminary data.</text>
</comment>